<evidence type="ECO:0000313" key="2">
    <source>
        <dbReference type="EMBL" id="KWS05852.1"/>
    </source>
</evidence>
<dbReference type="RefSeq" id="WP_036107927.1">
    <property type="nucleotide sequence ID" value="NZ_JAJA02000001.1"/>
</dbReference>
<keyword evidence="2" id="KW-0808">Transferase</keyword>
<dbReference type="CDD" id="cd01038">
    <property type="entry name" value="Endonuclease_DUF559"/>
    <property type="match status" value="1"/>
</dbReference>
<gene>
    <name evidence="2" type="ORF">AZ78_3405</name>
</gene>
<dbReference type="Proteomes" id="UP000023435">
    <property type="component" value="Unassembled WGS sequence"/>
</dbReference>
<dbReference type="Gene3D" id="3.40.960.10">
    <property type="entry name" value="VSR Endonuclease"/>
    <property type="match status" value="1"/>
</dbReference>
<sequence>MRPYAQSLKYRSRDLRGGMSAAEARLWFLLRRKQILNVPFYRQKPLLTYVVDFFAPAAGLVIEVDGSQHLSEEGLAADARRTLALESLGLKVVRFDNRQVLTETAAVMEAIYWIVSERIRG</sequence>
<evidence type="ECO:0000313" key="3">
    <source>
        <dbReference type="Proteomes" id="UP000023435"/>
    </source>
</evidence>
<dbReference type="Pfam" id="PF04480">
    <property type="entry name" value="DUF559"/>
    <property type="match status" value="1"/>
</dbReference>
<name>A0A108UB63_9GAMM</name>
<dbReference type="GO" id="GO:0032259">
    <property type="term" value="P:methylation"/>
    <property type="evidence" value="ECO:0007669"/>
    <property type="project" value="UniProtKB-KW"/>
</dbReference>
<dbReference type="PANTHER" id="PTHR38590:SF1">
    <property type="entry name" value="BLL0828 PROTEIN"/>
    <property type="match status" value="1"/>
</dbReference>
<feature type="domain" description="DUF559" evidence="1">
    <location>
        <begin position="8"/>
        <end position="113"/>
    </location>
</feature>
<evidence type="ECO:0000259" key="1">
    <source>
        <dbReference type="Pfam" id="PF04480"/>
    </source>
</evidence>
<organism evidence="2 3">
    <name type="scientific">Lysobacter capsici AZ78</name>
    <dbReference type="NCBI Taxonomy" id="1444315"/>
    <lineage>
        <taxon>Bacteria</taxon>
        <taxon>Pseudomonadati</taxon>
        <taxon>Pseudomonadota</taxon>
        <taxon>Gammaproteobacteria</taxon>
        <taxon>Lysobacterales</taxon>
        <taxon>Lysobacteraceae</taxon>
        <taxon>Lysobacter</taxon>
    </lineage>
</organism>
<accession>A0A108UB63</accession>
<dbReference type="PANTHER" id="PTHR38590">
    <property type="entry name" value="BLL0828 PROTEIN"/>
    <property type="match status" value="1"/>
</dbReference>
<dbReference type="InterPro" id="IPR007569">
    <property type="entry name" value="DUF559"/>
</dbReference>
<dbReference type="OrthoDB" id="9798754at2"/>
<dbReference type="EMBL" id="JAJA02000001">
    <property type="protein sequence ID" value="KWS05852.1"/>
    <property type="molecule type" value="Genomic_DNA"/>
</dbReference>
<dbReference type="AlphaFoldDB" id="A0A108UB63"/>
<protein>
    <submittedName>
        <fullName evidence="2">DNA methylase, putative</fullName>
    </submittedName>
</protein>
<dbReference type="GO" id="GO:0008168">
    <property type="term" value="F:methyltransferase activity"/>
    <property type="evidence" value="ECO:0007669"/>
    <property type="project" value="UniProtKB-KW"/>
</dbReference>
<dbReference type="InterPro" id="IPR047216">
    <property type="entry name" value="Endonuclease_DUF559_bact"/>
</dbReference>
<dbReference type="InterPro" id="IPR011335">
    <property type="entry name" value="Restrct_endonuc-II-like"/>
</dbReference>
<reference evidence="2 3" key="1">
    <citation type="journal article" date="2014" name="Genome Announc.">
        <title>Draft Genome Sequence of Lysobacter capsici AZ78, a Bacterium Antagonistic to Plant-Pathogenic Oomycetes.</title>
        <authorList>
            <person name="Puopolo G."/>
            <person name="Sonego P."/>
            <person name="Engelen K."/>
            <person name="Pertot I."/>
        </authorList>
    </citation>
    <scope>NUCLEOTIDE SEQUENCE [LARGE SCALE GENOMIC DNA]</scope>
    <source>
        <strain evidence="2 3">AZ78</strain>
    </source>
</reference>
<keyword evidence="3" id="KW-1185">Reference proteome</keyword>
<comment type="caution">
    <text evidence="2">The sequence shown here is derived from an EMBL/GenBank/DDBJ whole genome shotgun (WGS) entry which is preliminary data.</text>
</comment>
<proteinExistence type="predicted"/>
<dbReference type="SUPFAM" id="SSF52980">
    <property type="entry name" value="Restriction endonuclease-like"/>
    <property type="match status" value="1"/>
</dbReference>
<keyword evidence="2" id="KW-0489">Methyltransferase</keyword>